<comment type="caution">
    <text evidence="1">The sequence shown here is derived from an EMBL/GenBank/DDBJ whole genome shotgun (WGS) entry which is preliminary data.</text>
</comment>
<dbReference type="GeneID" id="80897416"/>
<dbReference type="EMBL" id="JAJHUN010000008">
    <property type="protein sequence ID" value="KAJ4153784.1"/>
    <property type="molecule type" value="Genomic_DNA"/>
</dbReference>
<evidence type="ECO:0008006" key="3">
    <source>
        <dbReference type="Google" id="ProtNLM"/>
    </source>
</evidence>
<sequence length="168" mass="18693">MKARSKFSHPLGDWPRTFSWKASMAVGSSRSGSKTGLLTQHQNDITRAKELPNLAEHFKIKGDQIRPLAAAPSPRVHPPDDQDLTPRLTRLLGRSADSGNLVFARLLPRHPVLHRFASVTVWKKWLLHLIDGLGALHALGTAHRDIQVDNILFAYGGQTLFPCELEGR</sequence>
<organism evidence="1 2">
    <name type="scientific">Akanthomyces muscarius</name>
    <name type="common">Entomopathogenic fungus</name>
    <name type="synonym">Lecanicillium muscarium</name>
    <dbReference type="NCBI Taxonomy" id="2231603"/>
    <lineage>
        <taxon>Eukaryota</taxon>
        <taxon>Fungi</taxon>
        <taxon>Dikarya</taxon>
        <taxon>Ascomycota</taxon>
        <taxon>Pezizomycotina</taxon>
        <taxon>Sordariomycetes</taxon>
        <taxon>Hypocreomycetidae</taxon>
        <taxon>Hypocreales</taxon>
        <taxon>Cordycipitaceae</taxon>
        <taxon>Akanthomyces</taxon>
    </lineage>
</organism>
<name>A0A9W8QGA8_AKAMU</name>
<dbReference type="Proteomes" id="UP001144673">
    <property type="component" value="Chromosome 5"/>
</dbReference>
<evidence type="ECO:0000313" key="1">
    <source>
        <dbReference type="EMBL" id="KAJ4153784.1"/>
    </source>
</evidence>
<dbReference type="AlphaFoldDB" id="A0A9W8QGA8"/>
<dbReference type="RefSeq" id="XP_056054442.1">
    <property type="nucleotide sequence ID" value="XM_056197388.1"/>
</dbReference>
<dbReference type="KEGG" id="amus:LMH87_010257"/>
<evidence type="ECO:0000313" key="2">
    <source>
        <dbReference type="Proteomes" id="UP001144673"/>
    </source>
</evidence>
<dbReference type="SUPFAM" id="SSF56112">
    <property type="entry name" value="Protein kinase-like (PK-like)"/>
    <property type="match status" value="1"/>
</dbReference>
<dbReference type="InterPro" id="IPR011009">
    <property type="entry name" value="Kinase-like_dom_sf"/>
</dbReference>
<protein>
    <recommendedName>
        <fullName evidence="3">Protein kinase domain-containing protein</fullName>
    </recommendedName>
</protein>
<keyword evidence="2" id="KW-1185">Reference proteome</keyword>
<accession>A0A9W8QGA8</accession>
<reference evidence="1" key="1">
    <citation type="journal article" date="2023" name="Access Microbiol">
        <title>De-novo genome assembly for Akanthomyces muscarius, a biocontrol agent of insect agricultural pests.</title>
        <authorList>
            <person name="Erdos Z."/>
            <person name="Studholme D.J."/>
            <person name="Raymond B."/>
            <person name="Sharma M."/>
        </authorList>
    </citation>
    <scope>NUCLEOTIDE SEQUENCE</scope>
    <source>
        <strain evidence="1">Ve6</strain>
    </source>
</reference>
<dbReference type="Gene3D" id="1.10.510.10">
    <property type="entry name" value="Transferase(Phosphotransferase) domain 1"/>
    <property type="match status" value="1"/>
</dbReference>
<gene>
    <name evidence="1" type="ORF">LMH87_010257</name>
</gene>
<proteinExistence type="predicted"/>